<dbReference type="Pfam" id="PF00213">
    <property type="entry name" value="OSCP"/>
    <property type="match status" value="1"/>
</dbReference>
<dbReference type="GO" id="GO:0005886">
    <property type="term" value="C:plasma membrane"/>
    <property type="evidence" value="ECO:0007669"/>
    <property type="project" value="UniProtKB-SubCell"/>
</dbReference>
<dbReference type="InterPro" id="IPR026015">
    <property type="entry name" value="ATP_synth_OSCP/delta_N_sf"/>
</dbReference>
<dbReference type="InterPro" id="IPR000711">
    <property type="entry name" value="ATPase_OSCP/dsu"/>
</dbReference>
<gene>
    <name evidence="8 9" type="primary">atpH</name>
    <name evidence="9" type="ORF">CRENPOLYSF2_2030003</name>
</gene>
<keyword evidence="3 8" id="KW-0375">Hydrogen ion transport</keyword>
<dbReference type="AlphaFoldDB" id="A0A1R4H4G4"/>
<dbReference type="GO" id="GO:0045259">
    <property type="term" value="C:proton-transporting ATP synthase complex"/>
    <property type="evidence" value="ECO:0007669"/>
    <property type="project" value="UniProtKB-KW"/>
</dbReference>
<keyword evidence="4 8" id="KW-0406">Ion transport</keyword>
<dbReference type="NCBIfam" id="NF004402">
    <property type="entry name" value="PRK05758.2-2"/>
    <property type="match status" value="1"/>
</dbReference>
<reference evidence="10" key="1">
    <citation type="submission" date="2017-02" db="EMBL/GenBank/DDBJ databases">
        <authorList>
            <person name="Daims H."/>
        </authorList>
    </citation>
    <scope>NUCLEOTIDE SEQUENCE [LARGE SCALE GENOMIC DNA]</scope>
</reference>
<evidence type="ECO:0000256" key="3">
    <source>
        <dbReference type="ARBA" id="ARBA00022781"/>
    </source>
</evidence>
<dbReference type="Proteomes" id="UP000195442">
    <property type="component" value="Unassembled WGS sequence"/>
</dbReference>
<dbReference type="HAMAP" id="MF_01416">
    <property type="entry name" value="ATP_synth_delta_bact"/>
    <property type="match status" value="1"/>
</dbReference>
<keyword evidence="8" id="KW-1003">Cell membrane</keyword>
<proteinExistence type="inferred from homology"/>
<keyword evidence="2 8" id="KW-0813">Transport</keyword>
<dbReference type="InterPro" id="IPR020781">
    <property type="entry name" value="ATPase_OSCP/d_CS"/>
</dbReference>
<evidence type="ECO:0000256" key="4">
    <source>
        <dbReference type="ARBA" id="ARBA00023065"/>
    </source>
</evidence>
<dbReference type="PRINTS" id="PR00125">
    <property type="entry name" value="ATPASEDELTA"/>
</dbReference>
<evidence type="ECO:0000256" key="5">
    <source>
        <dbReference type="ARBA" id="ARBA00023136"/>
    </source>
</evidence>
<accession>A0A1R4H4G4</accession>
<dbReference type="OrthoDB" id="9816221at2"/>
<organism evidence="9 10">
    <name type="scientific">Crenothrix polyspora</name>
    <dbReference type="NCBI Taxonomy" id="360316"/>
    <lineage>
        <taxon>Bacteria</taxon>
        <taxon>Pseudomonadati</taxon>
        <taxon>Pseudomonadota</taxon>
        <taxon>Gammaproteobacteria</taxon>
        <taxon>Methylococcales</taxon>
        <taxon>Crenotrichaceae</taxon>
        <taxon>Crenothrix</taxon>
    </lineage>
</organism>
<dbReference type="PROSITE" id="PS00389">
    <property type="entry name" value="ATPASE_DELTA"/>
    <property type="match status" value="1"/>
</dbReference>
<evidence type="ECO:0000256" key="6">
    <source>
        <dbReference type="ARBA" id="ARBA00023196"/>
    </source>
</evidence>
<evidence type="ECO:0000313" key="9">
    <source>
        <dbReference type="EMBL" id="SJM91109.1"/>
    </source>
</evidence>
<evidence type="ECO:0000256" key="1">
    <source>
        <dbReference type="ARBA" id="ARBA00004370"/>
    </source>
</evidence>
<evidence type="ECO:0000313" key="10">
    <source>
        <dbReference type="Proteomes" id="UP000195442"/>
    </source>
</evidence>
<keyword evidence="10" id="KW-1185">Reference proteome</keyword>
<dbReference type="RefSeq" id="WP_087146395.1">
    <property type="nucleotide sequence ID" value="NZ_FUKJ01000117.1"/>
</dbReference>
<keyword evidence="7 8" id="KW-0066">ATP synthesis</keyword>
<protein>
    <recommendedName>
        <fullName evidence="8">ATP synthase subunit delta</fullName>
    </recommendedName>
    <alternativeName>
        <fullName evidence="8">ATP synthase F(1) sector subunit delta</fullName>
    </alternativeName>
    <alternativeName>
        <fullName evidence="8">F-type ATPase subunit delta</fullName>
        <shortName evidence="8">F-ATPase subunit delta</shortName>
    </alternativeName>
</protein>
<dbReference type="PANTHER" id="PTHR11910">
    <property type="entry name" value="ATP SYNTHASE DELTA CHAIN"/>
    <property type="match status" value="1"/>
</dbReference>
<evidence type="ECO:0000256" key="8">
    <source>
        <dbReference type="HAMAP-Rule" id="MF_01416"/>
    </source>
</evidence>
<dbReference type="EMBL" id="FUKJ01000117">
    <property type="protein sequence ID" value="SJM91109.1"/>
    <property type="molecule type" value="Genomic_DNA"/>
</dbReference>
<dbReference type="NCBIfam" id="TIGR01145">
    <property type="entry name" value="ATP_synt_delta"/>
    <property type="match status" value="1"/>
</dbReference>
<dbReference type="SUPFAM" id="SSF47928">
    <property type="entry name" value="N-terminal domain of the delta subunit of the F1F0-ATP synthase"/>
    <property type="match status" value="1"/>
</dbReference>
<comment type="subcellular location">
    <subcellularLocation>
        <location evidence="8">Cell membrane</location>
        <topology evidence="8">Peripheral membrane protein</topology>
    </subcellularLocation>
    <subcellularLocation>
        <location evidence="1">Membrane</location>
    </subcellularLocation>
</comment>
<dbReference type="Gene3D" id="1.10.520.20">
    <property type="entry name" value="N-terminal domain of the delta subunit of the F1F0-ATP synthase"/>
    <property type="match status" value="1"/>
</dbReference>
<evidence type="ECO:0000256" key="2">
    <source>
        <dbReference type="ARBA" id="ARBA00022448"/>
    </source>
</evidence>
<dbReference type="GO" id="GO:0046933">
    <property type="term" value="F:proton-transporting ATP synthase activity, rotational mechanism"/>
    <property type="evidence" value="ECO:0007669"/>
    <property type="project" value="UniProtKB-UniRule"/>
</dbReference>
<evidence type="ECO:0000256" key="7">
    <source>
        <dbReference type="ARBA" id="ARBA00023310"/>
    </source>
</evidence>
<name>A0A1R4H4G4_9GAMM</name>
<sequence length="177" mass="19506">MSELATMARPYAAAAFKRAKETKSTDKWSQGLAFMSALLSDKNMLALVGNPKISKDKVCGFLLELCEGQLDAESTNFLKLLVQNNRLTLLPSIASLFESYKSEDEGSVNVEVFTAFAFTKEAEKTFAAQLEKTLSKKVRMNVTVDKSLIGGVLVRAGDRVIDQSVRGQLQHMQKALH</sequence>
<keyword evidence="5 8" id="KW-0472">Membrane</keyword>
<comment type="function">
    <text evidence="8">F(1)F(0) ATP synthase produces ATP from ADP in the presence of a proton or sodium gradient. F-type ATPases consist of two structural domains, F(1) containing the extramembraneous catalytic core and F(0) containing the membrane proton channel, linked together by a central stalk and a peripheral stalk. During catalysis, ATP synthesis in the catalytic domain of F(1) is coupled via a rotary mechanism of the central stalk subunits to proton translocation.</text>
</comment>
<comment type="function">
    <text evidence="8">This protein is part of the stalk that links CF(0) to CF(1). It either transmits conformational changes from CF(0) to CF(1) or is implicated in proton conduction.</text>
</comment>
<comment type="similarity">
    <text evidence="8">Belongs to the ATPase delta chain family.</text>
</comment>
<keyword evidence="6 8" id="KW-0139">CF(1)</keyword>